<dbReference type="EMBL" id="SOAN01000008">
    <property type="protein sequence ID" value="TDS84283.1"/>
    <property type="molecule type" value="Genomic_DNA"/>
</dbReference>
<dbReference type="Proteomes" id="UP000294506">
    <property type="component" value="Unassembled WGS sequence"/>
</dbReference>
<dbReference type="Gene3D" id="3.40.190.10">
    <property type="entry name" value="Periplasmic binding protein-like II"/>
    <property type="match status" value="2"/>
</dbReference>
<dbReference type="AlphaFoldDB" id="A0A4R7FZE9"/>
<feature type="chain" id="PRO_5020927711" evidence="1">
    <location>
        <begin position="37"/>
        <end position="417"/>
    </location>
</feature>
<gene>
    <name evidence="2" type="ORF">EV640_108143</name>
</gene>
<organism evidence="2 3">
    <name type="scientific">Nesterenkonia aurantiaca</name>
    <dbReference type="NCBI Taxonomy" id="1436010"/>
    <lineage>
        <taxon>Bacteria</taxon>
        <taxon>Bacillati</taxon>
        <taxon>Actinomycetota</taxon>
        <taxon>Actinomycetes</taxon>
        <taxon>Micrococcales</taxon>
        <taxon>Micrococcaceae</taxon>
        <taxon>Nesterenkonia</taxon>
    </lineage>
</organism>
<dbReference type="Pfam" id="PF13416">
    <property type="entry name" value="SBP_bac_8"/>
    <property type="match status" value="1"/>
</dbReference>
<evidence type="ECO:0000313" key="2">
    <source>
        <dbReference type="EMBL" id="TDS84283.1"/>
    </source>
</evidence>
<keyword evidence="1" id="KW-0732">Signal</keyword>
<dbReference type="PIRSF" id="PIRSF029172">
    <property type="entry name" value="UCP029172_ABC_sbc_YnjB"/>
    <property type="match status" value="1"/>
</dbReference>
<sequence>MTRHRPRTRTQKHLMILPSLAAGALLLSACAGGSVAAPEEFTDFDAVLDAAQGQTVDLWMYGGDEQGNTYVDEELAPAAEELGITLRRVPVTDTADALNRVLNERQAGREDGSVDLVWVNGPTFSTGRQAEAWRCGWTEMLPNMEHTDPADPLLSDDFGTPVNGCEAPWHKAQFTYFYDSEAVAEPPESLPELIDWAEANPGRFTYPGPPDFTGSVFLREVMISQAGGAGEIPLEFSAESFAEHSPAAIETLEELAPSLWREGATYPRDEQALNELFNDRQIDIGMTYGPARLTELVDSGALPASTRVMPMEEGTVGNASFLAIPVNAQDTAGAMAVANLALSPAQQALKADPEVWGQFTVLDVEGLDSADRSRFEELPSSPVVPSYQELSRNAHAELGFDWVPALDEAWRESVARR</sequence>
<dbReference type="PANTHER" id="PTHR42779:SF1">
    <property type="entry name" value="PROTEIN YNJB"/>
    <property type="match status" value="1"/>
</dbReference>
<dbReference type="NCBIfam" id="NF008633">
    <property type="entry name" value="PRK11622.1"/>
    <property type="match status" value="1"/>
</dbReference>
<comment type="caution">
    <text evidence="2">The sequence shown here is derived from an EMBL/GenBank/DDBJ whole genome shotgun (WGS) entry which is preliminary data.</text>
</comment>
<name>A0A4R7FZE9_9MICC</name>
<dbReference type="InterPro" id="IPR006059">
    <property type="entry name" value="SBP"/>
</dbReference>
<feature type="signal peptide" evidence="1">
    <location>
        <begin position="1"/>
        <end position="36"/>
    </location>
</feature>
<dbReference type="PROSITE" id="PS51257">
    <property type="entry name" value="PROKAR_LIPOPROTEIN"/>
    <property type="match status" value="1"/>
</dbReference>
<dbReference type="RefSeq" id="WP_208292198.1">
    <property type="nucleotide sequence ID" value="NZ_SOAN01000008.1"/>
</dbReference>
<reference evidence="2 3" key="1">
    <citation type="submission" date="2019-03" db="EMBL/GenBank/DDBJ databases">
        <title>Genomic Encyclopedia of Type Strains, Phase III (KMG-III): the genomes of soil and plant-associated and newly described type strains.</title>
        <authorList>
            <person name="Whitman W."/>
        </authorList>
    </citation>
    <scope>NUCLEOTIDE SEQUENCE [LARGE SCALE GENOMIC DNA]</scope>
    <source>
        <strain evidence="2 3">DSM 27373</strain>
    </source>
</reference>
<evidence type="ECO:0000313" key="3">
    <source>
        <dbReference type="Proteomes" id="UP000294506"/>
    </source>
</evidence>
<proteinExistence type="predicted"/>
<protein>
    <submittedName>
        <fullName evidence="2">Putative spermidine/putrescine transport system substrate-binding protein</fullName>
    </submittedName>
</protein>
<keyword evidence="3" id="KW-1185">Reference proteome</keyword>
<dbReference type="SUPFAM" id="SSF53850">
    <property type="entry name" value="Periplasmic binding protein-like II"/>
    <property type="match status" value="1"/>
</dbReference>
<dbReference type="InterPro" id="IPR027020">
    <property type="entry name" value="YnjB"/>
</dbReference>
<dbReference type="PANTHER" id="PTHR42779">
    <property type="entry name" value="PROTEIN YNJB"/>
    <property type="match status" value="1"/>
</dbReference>
<evidence type="ECO:0000256" key="1">
    <source>
        <dbReference type="SAM" id="SignalP"/>
    </source>
</evidence>
<accession>A0A4R7FZE9</accession>